<feature type="region of interest" description="Disordered" evidence="1">
    <location>
        <begin position="200"/>
        <end position="299"/>
    </location>
</feature>
<proteinExistence type="predicted"/>
<keyword evidence="3" id="KW-1185">Reference proteome</keyword>
<evidence type="ECO:0000256" key="1">
    <source>
        <dbReference type="SAM" id="MobiDB-lite"/>
    </source>
</evidence>
<gene>
    <name evidence="2" type="ORF">BDV95DRAFT_333177</name>
</gene>
<sequence length="429" mass="46109">MIRQATDMINTSAQRGIELRTEQLPVSALVRCPLFAIRYILPNAQEKVRRFQLKFASGSDYDIVFNRLQQLGLRISPTQPPPGSAGSSTSTGRPGSGGPSCPPSRLAEISNRPYTTQLSASNLIDRPTTSPLQTQHEQASTTRPTSAFSTFTVQKTLQPSTRYSYANPLIPPEYFPRPNSASSSVLDYASNSARGRFSDLATIEEDPITRPTTSESMLPPRRELPFLSSSPKPAGYDYAPSGSRPSSSAMGPPPPPSFQGLGMNEPDFSPLPRPTVVTGITSPTNSRPNSPSHSANLSSTISKPIMNDVENEAQLLSPASSPRRASNSILSGAHPLNTNNAALNGRQSEHLAGQPAPGKPSYQDRMLSEIRDDTAANAGDGLAAYALQSPDGRMATLNDFMMQHLQDASFLTLVEDVDACWGRIALGLE</sequence>
<dbReference type="Pfam" id="PF03525">
    <property type="entry name" value="Meiotic_rec114"/>
    <property type="match status" value="1"/>
</dbReference>
<dbReference type="AlphaFoldDB" id="A0A7C8M9F3"/>
<dbReference type="EMBL" id="JAADJZ010000006">
    <property type="protein sequence ID" value="KAF2874460.1"/>
    <property type="molecule type" value="Genomic_DNA"/>
</dbReference>
<evidence type="ECO:0000313" key="3">
    <source>
        <dbReference type="Proteomes" id="UP000481861"/>
    </source>
</evidence>
<dbReference type="OrthoDB" id="5360255at2759"/>
<feature type="region of interest" description="Disordered" evidence="1">
    <location>
        <begin position="315"/>
        <end position="341"/>
    </location>
</feature>
<feature type="region of interest" description="Disordered" evidence="1">
    <location>
        <begin position="74"/>
        <end position="147"/>
    </location>
</feature>
<feature type="compositionally biased region" description="Low complexity" evidence="1">
    <location>
        <begin position="281"/>
        <end position="294"/>
    </location>
</feature>
<feature type="compositionally biased region" description="Polar residues" evidence="1">
    <location>
        <begin position="112"/>
        <end position="147"/>
    </location>
</feature>
<dbReference type="InterPro" id="IPR004354">
    <property type="entry name" value="Meiotic_Rec114"/>
</dbReference>
<reference evidence="2 3" key="1">
    <citation type="submission" date="2020-01" db="EMBL/GenBank/DDBJ databases">
        <authorList>
            <consortium name="DOE Joint Genome Institute"/>
            <person name="Haridas S."/>
            <person name="Albert R."/>
            <person name="Binder M."/>
            <person name="Bloem J."/>
            <person name="Labutti K."/>
            <person name="Salamov A."/>
            <person name="Andreopoulos B."/>
            <person name="Baker S.E."/>
            <person name="Barry K."/>
            <person name="Bills G."/>
            <person name="Bluhm B.H."/>
            <person name="Cannon C."/>
            <person name="Castanera R."/>
            <person name="Culley D.E."/>
            <person name="Daum C."/>
            <person name="Ezra D."/>
            <person name="Gonzalez J.B."/>
            <person name="Henrissat B."/>
            <person name="Kuo A."/>
            <person name="Liang C."/>
            <person name="Lipzen A."/>
            <person name="Lutzoni F."/>
            <person name="Magnuson J."/>
            <person name="Mondo S."/>
            <person name="Nolan M."/>
            <person name="Ohm R."/>
            <person name="Pangilinan J."/>
            <person name="Park H.-J.H."/>
            <person name="Ramirez L."/>
            <person name="Alfaro M."/>
            <person name="Sun H."/>
            <person name="Tritt A."/>
            <person name="Yoshinaga Y."/>
            <person name="Zwiers L.-H.L."/>
            <person name="Turgeon B.G."/>
            <person name="Goodwin S.B."/>
            <person name="Spatafora J.W."/>
            <person name="Crous P.W."/>
            <person name="Grigoriev I.V."/>
        </authorList>
    </citation>
    <scope>NUCLEOTIDE SEQUENCE [LARGE SCALE GENOMIC DNA]</scope>
    <source>
        <strain evidence="2 3">CBS 611.86</strain>
    </source>
</reference>
<dbReference type="Proteomes" id="UP000481861">
    <property type="component" value="Unassembled WGS sequence"/>
</dbReference>
<name>A0A7C8M9F3_9PLEO</name>
<feature type="compositionally biased region" description="Low complexity" evidence="1">
    <location>
        <begin position="84"/>
        <end position="93"/>
    </location>
</feature>
<feature type="compositionally biased region" description="Low complexity" evidence="1">
    <location>
        <begin position="315"/>
        <end position="326"/>
    </location>
</feature>
<evidence type="ECO:0000313" key="2">
    <source>
        <dbReference type="EMBL" id="KAF2874460.1"/>
    </source>
</evidence>
<accession>A0A7C8M9F3</accession>
<protein>
    <submittedName>
        <fullName evidence="2">Uncharacterized protein</fullName>
    </submittedName>
</protein>
<feature type="compositionally biased region" description="Low complexity" evidence="1">
    <location>
        <begin position="239"/>
        <end position="250"/>
    </location>
</feature>
<organism evidence="2 3">
    <name type="scientific">Massariosphaeria phaeospora</name>
    <dbReference type="NCBI Taxonomy" id="100035"/>
    <lineage>
        <taxon>Eukaryota</taxon>
        <taxon>Fungi</taxon>
        <taxon>Dikarya</taxon>
        <taxon>Ascomycota</taxon>
        <taxon>Pezizomycotina</taxon>
        <taxon>Dothideomycetes</taxon>
        <taxon>Pleosporomycetidae</taxon>
        <taxon>Pleosporales</taxon>
        <taxon>Pleosporales incertae sedis</taxon>
        <taxon>Massariosphaeria</taxon>
    </lineage>
</organism>
<comment type="caution">
    <text evidence="2">The sequence shown here is derived from an EMBL/GenBank/DDBJ whole genome shotgun (WGS) entry which is preliminary data.</text>
</comment>
<dbReference type="GO" id="GO:0007131">
    <property type="term" value="P:reciprocal meiotic recombination"/>
    <property type="evidence" value="ECO:0007669"/>
    <property type="project" value="InterPro"/>
</dbReference>